<evidence type="ECO:0000256" key="11">
    <source>
        <dbReference type="ARBA" id="ARBA00023303"/>
    </source>
</evidence>
<dbReference type="GO" id="GO:0005253">
    <property type="term" value="F:monoatomic anion channel activity"/>
    <property type="evidence" value="ECO:0007669"/>
    <property type="project" value="Ensembl"/>
</dbReference>
<reference evidence="15" key="3">
    <citation type="submission" date="2025-09" db="UniProtKB">
        <authorList>
            <consortium name="Ensembl"/>
        </authorList>
    </citation>
    <scope>IDENTIFICATION</scope>
</reference>
<dbReference type="GO" id="GO:0033198">
    <property type="term" value="P:response to ATP"/>
    <property type="evidence" value="ECO:0007669"/>
    <property type="project" value="Ensembl"/>
</dbReference>
<dbReference type="InParanoid" id="G1KPN4"/>
<keyword evidence="8 13" id="KW-0406">Ion transport</keyword>
<evidence type="ECO:0000313" key="15">
    <source>
        <dbReference type="Ensembl" id="ENSACAP00000013977.3"/>
    </source>
</evidence>
<evidence type="ECO:0000256" key="8">
    <source>
        <dbReference type="ARBA" id="ARBA00023065"/>
    </source>
</evidence>
<dbReference type="GeneID" id="100558139"/>
<dbReference type="OrthoDB" id="5867527at2759"/>
<feature type="transmembrane region" description="Helical" evidence="13">
    <location>
        <begin position="37"/>
        <end position="55"/>
    </location>
</feature>
<feature type="transmembrane region" description="Helical" evidence="13">
    <location>
        <begin position="210"/>
        <end position="235"/>
    </location>
</feature>
<dbReference type="PROSITE" id="PS51013">
    <property type="entry name" value="PANNEXIN"/>
    <property type="match status" value="1"/>
</dbReference>
<dbReference type="GO" id="GO:0007267">
    <property type="term" value="P:cell-cell signaling"/>
    <property type="evidence" value="ECO:0000318"/>
    <property type="project" value="GO_Central"/>
</dbReference>
<evidence type="ECO:0000256" key="2">
    <source>
        <dbReference type="ARBA" id="ARBA00004651"/>
    </source>
</evidence>
<evidence type="ECO:0000256" key="4">
    <source>
        <dbReference type="ARBA" id="ARBA00022475"/>
    </source>
</evidence>
<keyword evidence="16" id="KW-1185">Reference proteome</keyword>
<dbReference type="CTD" id="24145"/>
<feature type="compositionally biased region" description="Polar residues" evidence="14">
    <location>
        <begin position="401"/>
        <end position="413"/>
    </location>
</feature>
<evidence type="ECO:0000256" key="3">
    <source>
        <dbReference type="ARBA" id="ARBA00022448"/>
    </source>
</evidence>
<evidence type="ECO:0000256" key="14">
    <source>
        <dbReference type="SAM" id="MobiDB-lite"/>
    </source>
</evidence>
<dbReference type="FunCoup" id="G1KPN4">
    <property type="interactions" value="165"/>
</dbReference>
<evidence type="ECO:0000313" key="16">
    <source>
        <dbReference type="Proteomes" id="UP000001646"/>
    </source>
</evidence>
<evidence type="ECO:0000256" key="13">
    <source>
        <dbReference type="RuleBase" id="RU010713"/>
    </source>
</evidence>
<keyword evidence="10 12" id="KW-0325">Glycoprotein</keyword>
<evidence type="ECO:0000256" key="12">
    <source>
        <dbReference type="PIRSR" id="PIRSR600990-51"/>
    </source>
</evidence>
<dbReference type="GO" id="GO:0002931">
    <property type="term" value="P:response to ischemia"/>
    <property type="evidence" value="ECO:0007669"/>
    <property type="project" value="Ensembl"/>
</dbReference>
<proteinExistence type="inferred from homology"/>
<feature type="glycosylation site" description="N-linked (GlcNAc...) asparagine" evidence="12">
    <location>
        <position position="255"/>
    </location>
</feature>
<keyword evidence="6" id="KW-0256">Endoplasmic reticulum</keyword>
<dbReference type="KEGG" id="acs:100558139"/>
<dbReference type="GO" id="GO:0005347">
    <property type="term" value="F:ATP transmembrane transporter activity"/>
    <property type="evidence" value="ECO:0007669"/>
    <property type="project" value="Ensembl"/>
</dbReference>
<evidence type="ECO:0000256" key="7">
    <source>
        <dbReference type="ARBA" id="ARBA00022989"/>
    </source>
</evidence>
<dbReference type="GO" id="GO:0005789">
    <property type="term" value="C:endoplasmic reticulum membrane"/>
    <property type="evidence" value="ECO:0007669"/>
    <property type="project" value="UniProtKB-SubCell"/>
</dbReference>
<keyword evidence="4" id="KW-1003">Cell membrane</keyword>
<keyword evidence="5 13" id="KW-0812">Transmembrane</keyword>
<feature type="compositionally biased region" description="Basic and acidic residues" evidence="14">
    <location>
        <begin position="381"/>
        <end position="400"/>
    </location>
</feature>
<dbReference type="GO" id="GO:0006812">
    <property type="term" value="P:monoatomic cation transport"/>
    <property type="evidence" value="ECO:0000318"/>
    <property type="project" value="GO_Central"/>
</dbReference>
<dbReference type="AlphaFoldDB" id="G1KPN4"/>
<dbReference type="Pfam" id="PF00876">
    <property type="entry name" value="Innexin"/>
    <property type="match status" value="1"/>
</dbReference>
<dbReference type="GO" id="GO:0022840">
    <property type="term" value="F:leak channel activity"/>
    <property type="evidence" value="ECO:0007669"/>
    <property type="project" value="Ensembl"/>
</dbReference>
<dbReference type="eggNOG" id="ENOG502QT58">
    <property type="taxonomic scope" value="Eukaryota"/>
</dbReference>
<organism evidence="15 16">
    <name type="scientific">Anolis carolinensis</name>
    <name type="common">Green anole</name>
    <name type="synonym">American chameleon</name>
    <dbReference type="NCBI Taxonomy" id="28377"/>
    <lineage>
        <taxon>Eukaryota</taxon>
        <taxon>Metazoa</taxon>
        <taxon>Chordata</taxon>
        <taxon>Craniata</taxon>
        <taxon>Vertebrata</taxon>
        <taxon>Euteleostomi</taxon>
        <taxon>Lepidosauria</taxon>
        <taxon>Squamata</taxon>
        <taxon>Bifurcata</taxon>
        <taxon>Unidentata</taxon>
        <taxon>Episquamata</taxon>
        <taxon>Toxicofera</taxon>
        <taxon>Iguania</taxon>
        <taxon>Dactyloidae</taxon>
        <taxon>Anolis</taxon>
    </lineage>
</organism>
<dbReference type="PANTHER" id="PTHR15759:SF5">
    <property type="entry name" value="PANNEXIN-1"/>
    <property type="match status" value="1"/>
</dbReference>
<reference evidence="15 16" key="1">
    <citation type="submission" date="2009-12" db="EMBL/GenBank/DDBJ databases">
        <title>The Genome Sequence of Anolis carolinensis (Green Anole Lizard).</title>
        <authorList>
            <consortium name="The Genome Sequencing Platform"/>
            <person name="Di Palma F."/>
            <person name="Alfoldi J."/>
            <person name="Heiman D."/>
            <person name="Young S."/>
            <person name="Grabherr M."/>
            <person name="Johnson J."/>
            <person name="Lander E.S."/>
            <person name="Lindblad-Toh K."/>
        </authorList>
    </citation>
    <scope>NUCLEOTIDE SEQUENCE [LARGE SCALE GENOMIC DNA]</scope>
    <source>
        <strain evidence="15 16">JBL SC #1</strain>
    </source>
</reference>
<dbReference type="GO" id="GO:0051015">
    <property type="term" value="F:actin filament binding"/>
    <property type="evidence" value="ECO:0007669"/>
    <property type="project" value="Ensembl"/>
</dbReference>
<dbReference type="STRING" id="28377.ENSACAP00000013977"/>
<protein>
    <recommendedName>
        <fullName evidence="13">Pannexin</fullName>
    </recommendedName>
</protein>
<dbReference type="HOGENOM" id="CLU_050054_1_0_1"/>
<dbReference type="InterPro" id="IPR000990">
    <property type="entry name" value="Innexin"/>
</dbReference>
<dbReference type="GO" id="GO:0005921">
    <property type="term" value="C:gap junction"/>
    <property type="evidence" value="ECO:0007669"/>
    <property type="project" value="UniProtKB-UniRule"/>
</dbReference>
<dbReference type="PANTHER" id="PTHR15759">
    <property type="entry name" value="PANNEXIN"/>
    <property type="match status" value="1"/>
</dbReference>
<gene>
    <name evidence="15" type="primary">PANX1</name>
    <name evidence="13" type="synonym">PANX</name>
    <name evidence="15" type="synonym">panx1</name>
</gene>
<feature type="transmembrane region" description="Helical" evidence="13">
    <location>
        <begin position="108"/>
        <end position="127"/>
    </location>
</feature>
<dbReference type="GO" id="GO:0005262">
    <property type="term" value="F:calcium channel activity"/>
    <property type="evidence" value="ECO:0007669"/>
    <property type="project" value="Ensembl"/>
</dbReference>
<evidence type="ECO:0000256" key="1">
    <source>
        <dbReference type="ARBA" id="ARBA00004477"/>
    </source>
</evidence>
<keyword evidence="7 13" id="KW-1133">Transmembrane helix</keyword>
<comment type="similarity">
    <text evidence="13">Belongs to the pannexin family.</text>
</comment>
<keyword evidence="11 13" id="KW-0407">Ion channel</keyword>
<dbReference type="GlyCosmos" id="G1KPN4">
    <property type="glycosylation" value="1 site, No reported glycans"/>
</dbReference>
<dbReference type="GO" id="GO:0032059">
    <property type="term" value="C:bleb"/>
    <property type="evidence" value="ECO:0007669"/>
    <property type="project" value="Ensembl"/>
</dbReference>
<evidence type="ECO:0000256" key="9">
    <source>
        <dbReference type="ARBA" id="ARBA00023136"/>
    </source>
</evidence>
<reference evidence="15" key="2">
    <citation type="submission" date="2025-08" db="UniProtKB">
        <authorList>
            <consortium name="Ensembl"/>
        </authorList>
    </citation>
    <scope>IDENTIFICATION</scope>
</reference>
<dbReference type="GO" id="GO:0005886">
    <property type="term" value="C:plasma membrane"/>
    <property type="evidence" value="ECO:0000318"/>
    <property type="project" value="GO_Central"/>
</dbReference>
<dbReference type="GO" id="GO:0032730">
    <property type="term" value="P:positive regulation of interleukin-1 alpha production"/>
    <property type="evidence" value="ECO:0007669"/>
    <property type="project" value="Ensembl"/>
</dbReference>
<evidence type="ECO:0000256" key="10">
    <source>
        <dbReference type="ARBA" id="ARBA00023180"/>
    </source>
</evidence>
<feature type="region of interest" description="Disordered" evidence="14">
    <location>
        <begin position="381"/>
        <end position="435"/>
    </location>
</feature>
<keyword evidence="3 13" id="KW-0813">Transport</keyword>
<dbReference type="Bgee" id="ENSACAG00000014226">
    <property type="expression patterns" value="Expressed in hemipenis and 13 other cell types or tissues"/>
</dbReference>
<dbReference type="InterPro" id="IPR039099">
    <property type="entry name" value="Pannexin"/>
</dbReference>
<dbReference type="GO" id="GO:0022829">
    <property type="term" value="F:wide pore channel activity"/>
    <property type="evidence" value="ECO:0000318"/>
    <property type="project" value="GO_Central"/>
</dbReference>
<dbReference type="GO" id="GO:0032731">
    <property type="term" value="P:positive regulation of interleukin-1 beta production"/>
    <property type="evidence" value="ECO:0007669"/>
    <property type="project" value="Ensembl"/>
</dbReference>
<evidence type="ECO:0000256" key="6">
    <source>
        <dbReference type="ARBA" id="ARBA00022824"/>
    </source>
</evidence>
<dbReference type="Ensembl" id="ENSACAT00000014263.3">
    <property type="protein sequence ID" value="ENSACAP00000013977.3"/>
    <property type="gene ID" value="ENSACAG00000014226.3"/>
</dbReference>
<feature type="transmembrane region" description="Helical" evidence="13">
    <location>
        <begin position="275"/>
        <end position="296"/>
    </location>
</feature>
<evidence type="ECO:0000256" key="5">
    <source>
        <dbReference type="ARBA" id="ARBA00022692"/>
    </source>
</evidence>
<dbReference type="GO" id="GO:0005102">
    <property type="term" value="F:signaling receptor binding"/>
    <property type="evidence" value="ECO:0007669"/>
    <property type="project" value="Ensembl"/>
</dbReference>
<sequence length="435" mass="49338">MAIAHIATEYVFSDFLLKDTAESKFKGLRLELAVDKLVTWISVGLPLLLISLAFAQEISIGTQMSCFSPTSFSWRQAAYVDSFCWAAVQERQLSQSDSGHLPLWLHKFFPYILLLLAILLYLPYLFWRFMAAPHLFSDLKFIMEELDKAYNRAIKAANSCSNGDSKDASCSMPTPNENVPQSFWEISDSCFKYPIVEQYLKTKRGTKTLIIKYIFCRLLTLTIILLACAYLGYYISLSSVTDEFICNIKRGILKNDTTVPEKFQCKMVAVGVFQVLSYINFFVYILLLPLVIYALLVPLRQSTDILQVYELLPTFDVLKFKTKSYNDLSLYLLFLEENVSELKSYKCLKVLENLKGNGEKFDAMQLLVNLGSIKTDTVDRKAPSTKSIDGKKVEEEKEKNATQLQDVSGTTTPADGGKKSKDDGKLRQRLLDSSC</sequence>
<dbReference type="Proteomes" id="UP000001646">
    <property type="component" value="Chromosome 3"/>
</dbReference>
<comment type="subcellular location">
    <subcellularLocation>
        <location evidence="2 13">Cell membrane</location>
        <topology evidence="2 13">Multi-pass membrane protein</topology>
    </subcellularLocation>
    <subcellularLocation>
        <location evidence="1">Endoplasmic reticulum membrane</location>
        <topology evidence="1">Multi-pass membrane protein</topology>
    </subcellularLocation>
</comment>
<dbReference type="GO" id="GO:0060907">
    <property type="term" value="P:positive regulation of macrophage cytokine production"/>
    <property type="evidence" value="ECO:0007669"/>
    <property type="project" value="Ensembl"/>
</dbReference>
<dbReference type="GeneTree" id="ENSGT00940000153972"/>
<accession>G1KPN4</accession>
<comment type="function">
    <text evidence="13">Structural component of the gap junctions and the hemichannels.</text>
</comment>
<name>G1KPN4_ANOCA</name>
<feature type="compositionally biased region" description="Basic and acidic residues" evidence="14">
    <location>
        <begin position="416"/>
        <end position="435"/>
    </location>
</feature>
<keyword evidence="9 13" id="KW-0472">Membrane</keyword>